<feature type="domain" description="Protein kinase" evidence="2">
    <location>
        <begin position="1"/>
        <end position="318"/>
    </location>
</feature>
<feature type="region of interest" description="Disordered" evidence="1">
    <location>
        <begin position="637"/>
        <end position="714"/>
    </location>
</feature>
<dbReference type="SMART" id="SM00220">
    <property type="entry name" value="S_TKc"/>
    <property type="match status" value="1"/>
</dbReference>
<dbReference type="GO" id="GO:0005524">
    <property type="term" value="F:ATP binding"/>
    <property type="evidence" value="ECO:0007669"/>
    <property type="project" value="InterPro"/>
</dbReference>
<dbReference type="InterPro" id="IPR000719">
    <property type="entry name" value="Prot_kinase_dom"/>
</dbReference>
<evidence type="ECO:0000256" key="1">
    <source>
        <dbReference type="SAM" id="MobiDB-lite"/>
    </source>
</evidence>
<reference evidence="3" key="1">
    <citation type="journal article" date="2021" name="Sci. Rep.">
        <title>Diploid genomic architecture of Nitzschia inconspicua, an elite biomass production diatom.</title>
        <authorList>
            <person name="Oliver A."/>
            <person name="Podell S."/>
            <person name="Pinowska A."/>
            <person name="Traller J.C."/>
            <person name="Smith S.R."/>
            <person name="McClure R."/>
            <person name="Beliaev A."/>
            <person name="Bohutskyi P."/>
            <person name="Hill E.A."/>
            <person name="Rabines A."/>
            <person name="Zheng H."/>
            <person name="Allen L.Z."/>
            <person name="Kuo A."/>
            <person name="Grigoriev I.V."/>
            <person name="Allen A.E."/>
            <person name="Hazlebeck D."/>
            <person name="Allen E.E."/>
        </authorList>
    </citation>
    <scope>NUCLEOTIDE SEQUENCE</scope>
    <source>
        <strain evidence="3">Hildebrandi</strain>
    </source>
</reference>
<dbReference type="PANTHER" id="PTHR12984:SF3">
    <property type="entry name" value="N-TERMINAL KINASE-LIKE PROTEIN"/>
    <property type="match status" value="1"/>
</dbReference>
<feature type="compositionally biased region" description="Acidic residues" evidence="1">
    <location>
        <begin position="694"/>
        <end position="713"/>
    </location>
</feature>
<evidence type="ECO:0000313" key="4">
    <source>
        <dbReference type="Proteomes" id="UP000693970"/>
    </source>
</evidence>
<keyword evidence="4" id="KW-1185">Reference proteome</keyword>
<proteinExistence type="predicted"/>
<dbReference type="GO" id="GO:0004672">
    <property type="term" value="F:protein kinase activity"/>
    <property type="evidence" value="ECO:0007669"/>
    <property type="project" value="InterPro"/>
</dbReference>
<dbReference type="Proteomes" id="UP000693970">
    <property type="component" value="Unassembled WGS sequence"/>
</dbReference>
<feature type="region of interest" description="Disordered" evidence="1">
    <location>
        <begin position="733"/>
        <end position="770"/>
    </location>
</feature>
<feature type="compositionally biased region" description="Low complexity" evidence="1">
    <location>
        <begin position="637"/>
        <end position="673"/>
    </location>
</feature>
<evidence type="ECO:0000259" key="2">
    <source>
        <dbReference type="PROSITE" id="PS50011"/>
    </source>
</evidence>
<organism evidence="3 4">
    <name type="scientific">Nitzschia inconspicua</name>
    <dbReference type="NCBI Taxonomy" id="303405"/>
    <lineage>
        <taxon>Eukaryota</taxon>
        <taxon>Sar</taxon>
        <taxon>Stramenopiles</taxon>
        <taxon>Ochrophyta</taxon>
        <taxon>Bacillariophyta</taxon>
        <taxon>Bacillariophyceae</taxon>
        <taxon>Bacillariophycidae</taxon>
        <taxon>Bacillariales</taxon>
        <taxon>Bacillariaceae</taxon>
        <taxon>Nitzschia</taxon>
    </lineage>
</organism>
<evidence type="ECO:0000313" key="3">
    <source>
        <dbReference type="EMBL" id="KAG7346030.1"/>
    </source>
</evidence>
<dbReference type="PROSITE" id="PS50011">
    <property type="entry name" value="PROTEIN_KINASE_DOM"/>
    <property type="match status" value="1"/>
</dbReference>
<gene>
    <name evidence="3" type="ORF">IV203_005098</name>
</gene>
<dbReference type="OrthoDB" id="447103at2759"/>
<comment type="caution">
    <text evidence="3">The sequence shown here is derived from an EMBL/GenBank/DDBJ whole genome shotgun (WGS) entry which is preliminary data.</text>
</comment>
<dbReference type="AlphaFoldDB" id="A0A9K3PG59"/>
<feature type="region of interest" description="Disordered" evidence="1">
    <location>
        <begin position="589"/>
        <end position="619"/>
    </location>
</feature>
<sequence length="802" mass="86474">MGNSSSSLPYSIDNQVGAPHDHNGWALHSGKSTDSNATEVTVFVGKKPILAKTPVNPRFPSNMQLVPALHHYNHCRKLRHPFILKVFATLDTDNPAAASTEGGAPAAAAAPSSATTGDLIIVTEPCIPLSQWLLQKPTSEQLAWGLECVVKGLHFLHSSANLAHGNVSPSSLYVTRSGDVKLWNFSLITPVAPNGGGPTLHFQQWEQACTPDTYRGPERQSQAWNQIENAGVHAMDSYSLGVLIADYWYNDTTTNAIQRVPAPLQKAVQRMQTPNLKMRPRLQPLLKCPVFDTPYQKLQLQLEEITIQPVEQKIHLWQQLGQQLQSGQNDNMSKDVALYKILPLIIHSLQTITGNESMLAQDMYRREVLAMLVPLFYIEEHYQDPARVGKELAPLVSKLFLVPDRGVRSILLNQVVFMTKHLDKNALNAAVFEPMCSGFNDSSAALRELTLKATLSLVPYLHSPSMEKLSRYLVRLQGDSETSIRTNAVIFIAKIAPHLSEVSKQKMLLPAYSRAMKDTFAPCRLSALQSTLQSKSLFSMQDVATTVAPSVMPLTLDPVPDVRKEAFRVVQIMLNDLEQESQRLEKLGTHNAPGTTAQPLSSGSATNSSSIPTAPASGGSSSYLSGLSSWVVSSAAGTAQPTPVSTPSTKPSKPIVPSSTTPVPVRTTVSKPPINRFASLGVSTPAPAPAADDGWGDEDDDDDGWGDDDVDEDPFAKIGTKTVTAVPATALPKHNLGATNSGGGDPFAAFGRNGAAVTKPLGSSGKKLVLPKTTPVGKKIAAPPATKLAMDDDEVADGWDDF</sequence>
<protein>
    <recommendedName>
        <fullName evidence="2">Protein kinase domain-containing protein</fullName>
    </recommendedName>
</protein>
<dbReference type="PANTHER" id="PTHR12984">
    <property type="entry name" value="SCY1-RELATED S/T PROTEIN KINASE-LIKE"/>
    <property type="match status" value="1"/>
</dbReference>
<feature type="compositionally biased region" description="Polar residues" evidence="1">
    <location>
        <begin position="592"/>
        <end position="612"/>
    </location>
</feature>
<reference evidence="3" key="2">
    <citation type="submission" date="2021-04" db="EMBL/GenBank/DDBJ databases">
        <authorList>
            <person name="Podell S."/>
        </authorList>
    </citation>
    <scope>NUCLEOTIDE SEQUENCE</scope>
    <source>
        <strain evidence="3">Hildebrandi</strain>
    </source>
</reference>
<dbReference type="EMBL" id="JAGRRH010000021">
    <property type="protein sequence ID" value="KAG7346030.1"/>
    <property type="molecule type" value="Genomic_DNA"/>
</dbReference>
<name>A0A9K3PG59_9STRA</name>
<dbReference type="InterPro" id="IPR051177">
    <property type="entry name" value="CIK-Related_Protein"/>
</dbReference>
<accession>A0A9K3PG59</accession>